<dbReference type="Proteomes" id="UP000596248">
    <property type="component" value="Chromosome"/>
</dbReference>
<dbReference type="Pfam" id="PF06114">
    <property type="entry name" value="Peptidase_M78"/>
    <property type="match status" value="1"/>
</dbReference>
<feature type="domain" description="IrrE N-terminal-like" evidence="1">
    <location>
        <begin position="15"/>
        <end position="121"/>
    </location>
</feature>
<dbReference type="RefSeq" id="WP_203357757.1">
    <property type="nucleotide sequence ID" value="NZ_CP069127.1"/>
</dbReference>
<evidence type="ECO:0000259" key="1">
    <source>
        <dbReference type="Pfam" id="PF06114"/>
    </source>
</evidence>
<dbReference type="InterPro" id="IPR010359">
    <property type="entry name" value="IrrE_HExxH"/>
</dbReference>
<proteinExistence type="predicted"/>
<accession>A0ABX7FYC9</accession>
<sequence length="153" mass="17459">MLYEALLAELDGQAVEVYEERMKQTIKGLYGENVIWINKSIPTTVEKACILAEELGHHFTTSGNIIDQQSIPNRKQEKLARSWAYNKLVPLSSIVQAHKKGIRNRHELAEYLGVTEDFLDSAINRYQEKHGISVSFGPYTICFEPLGVLEFFE</sequence>
<gene>
    <name evidence="2" type="ORF">JNE38_26370</name>
</gene>
<name>A0ABX7FYC9_BRECH</name>
<organism evidence="2 3">
    <name type="scientific">Brevibacillus choshinensis</name>
    <dbReference type="NCBI Taxonomy" id="54911"/>
    <lineage>
        <taxon>Bacteria</taxon>
        <taxon>Bacillati</taxon>
        <taxon>Bacillota</taxon>
        <taxon>Bacilli</taxon>
        <taxon>Bacillales</taxon>
        <taxon>Paenibacillaceae</taxon>
        <taxon>Brevibacillus</taxon>
    </lineage>
</organism>
<reference evidence="2 3" key="1">
    <citation type="submission" date="2021-01" db="EMBL/GenBank/DDBJ databases">
        <title>Identification of strong promoters based on the transcriptome of Brevibacillus choshinensis.</title>
        <authorList>
            <person name="Yao D."/>
            <person name="Zhang K."/>
            <person name="Wu J."/>
        </authorList>
    </citation>
    <scope>NUCLEOTIDE SEQUENCE [LARGE SCALE GENOMIC DNA]</scope>
    <source>
        <strain evidence="2 3">HPD31-SP3</strain>
    </source>
</reference>
<dbReference type="EMBL" id="CP069127">
    <property type="protein sequence ID" value="QRG70794.1"/>
    <property type="molecule type" value="Genomic_DNA"/>
</dbReference>
<evidence type="ECO:0000313" key="3">
    <source>
        <dbReference type="Proteomes" id="UP000596248"/>
    </source>
</evidence>
<protein>
    <submittedName>
        <fullName evidence="2">ImmA/IrrE family metallo-endopeptidase</fullName>
    </submittedName>
</protein>
<keyword evidence="3" id="KW-1185">Reference proteome</keyword>
<evidence type="ECO:0000313" key="2">
    <source>
        <dbReference type="EMBL" id="QRG70794.1"/>
    </source>
</evidence>